<feature type="transmembrane region" description="Helical" evidence="13">
    <location>
        <begin position="179"/>
        <end position="201"/>
    </location>
</feature>
<dbReference type="GO" id="GO:0005886">
    <property type="term" value="C:plasma membrane"/>
    <property type="evidence" value="ECO:0007669"/>
    <property type="project" value="UniProtKB-SubCell"/>
</dbReference>
<dbReference type="GO" id="GO:0004930">
    <property type="term" value="F:G protein-coupled receptor activity"/>
    <property type="evidence" value="ECO:0007669"/>
    <property type="project" value="UniProtKB-KW"/>
</dbReference>
<feature type="transmembrane region" description="Helical" evidence="13">
    <location>
        <begin position="309"/>
        <end position="330"/>
    </location>
</feature>
<keyword evidence="12" id="KW-0807">Transducer</keyword>
<evidence type="ECO:0000256" key="11">
    <source>
        <dbReference type="ARBA" id="ARBA00023180"/>
    </source>
</evidence>
<evidence type="ECO:0000256" key="10">
    <source>
        <dbReference type="ARBA" id="ARBA00023170"/>
    </source>
</evidence>
<evidence type="ECO:0000256" key="4">
    <source>
        <dbReference type="ARBA" id="ARBA00022692"/>
    </source>
</evidence>
<keyword evidence="7" id="KW-0297">G-protein coupled receptor</keyword>
<feature type="transmembrane region" description="Helical" evidence="13">
    <location>
        <begin position="238"/>
        <end position="257"/>
    </location>
</feature>
<dbReference type="PANTHER" id="PTHR26451">
    <property type="entry name" value="G_PROTEIN_RECEP_F1_2 DOMAIN-CONTAINING PROTEIN"/>
    <property type="match status" value="1"/>
</dbReference>
<evidence type="ECO:0000256" key="5">
    <source>
        <dbReference type="ARBA" id="ARBA00022725"/>
    </source>
</evidence>
<keyword evidence="8 13" id="KW-0472">Membrane</keyword>
<dbReference type="InterPro" id="IPR052921">
    <property type="entry name" value="GPCR1_Superfamily_Member"/>
</dbReference>
<dbReference type="InterPro" id="IPR000725">
    <property type="entry name" value="Olfact_rcpt"/>
</dbReference>
<evidence type="ECO:0000256" key="7">
    <source>
        <dbReference type="ARBA" id="ARBA00023040"/>
    </source>
</evidence>
<feature type="transmembrane region" description="Helical" evidence="13">
    <location>
        <begin position="134"/>
        <end position="159"/>
    </location>
</feature>
<accession>A0A1B8Y8L8</accession>
<organism evidence="15">
    <name type="scientific">Xenopus tropicalis</name>
    <name type="common">Western clawed frog</name>
    <name type="synonym">Silurana tropicalis</name>
    <dbReference type="NCBI Taxonomy" id="8364"/>
    <lineage>
        <taxon>Eukaryota</taxon>
        <taxon>Metazoa</taxon>
        <taxon>Chordata</taxon>
        <taxon>Craniata</taxon>
        <taxon>Vertebrata</taxon>
        <taxon>Euteleostomi</taxon>
        <taxon>Amphibia</taxon>
        <taxon>Batrachia</taxon>
        <taxon>Anura</taxon>
        <taxon>Pipoidea</taxon>
        <taxon>Pipidae</taxon>
        <taxon>Xenopodinae</taxon>
        <taxon>Xenopus</taxon>
        <taxon>Silurana</taxon>
    </lineage>
</organism>
<evidence type="ECO:0000256" key="8">
    <source>
        <dbReference type="ARBA" id="ARBA00023136"/>
    </source>
</evidence>
<dbReference type="PROSITE" id="PS50262">
    <property type="entry name" value="G_PROTEIN_RECEP_F1_2"/>
    <property type="match status" value="1"/>
</dbReference>
<dbReference type="InterPro" id="IPR017452">
    <property type="entry name" value="GPCR_Rhodpsn_7TM"/>
</dbReference>
<dbReference type="GO" id="GO:0004984">
    <property type="term" value="F:olfactory receptor activity"/>
    <property type="evidence" value="ECO:0007669"/>
    <property type="project" value="InterPro"/>
</dbReference>
<feature type="transmembrane region" description="Helical" evidence="13">
    <location>
        <begin position="213"/>
        <end position="232"/>
    </location>
</feature>
<dbReference type="EMBL" id="KV460380">
    <property type="protein sequence ID" value="OCA19355.1"/>
    <property type="molecule type" value="Genomic_DNA"/>
</dbReference>
<dbReference type="FunFam" id="1.20.1070.10:FF:000024">
    <property type="entry name" value="Olfactory receptor"/>
    <property type="match status" value="1"/>
</dbReference>
<reference evidence="15" key="2">
    <citation type="journal article" date="2010" name="Science">
        <title>The genome of the Western clawed frog Xenopus tropicalis.</title>
        <authorList>
            <person name="Hellsten U."/>
            <person name="Harland R.M."/>
            <person name="Gilchrist M.J."/>
            <person name="Hendrix D."/>
            <person name="Jurka J."/>
            <person name="Kapitonov V."/>
            <person name="Ovcharenko I."/>
            <person name="Putnam N.H."/>
            <person name="Shu S."/>
            <person name="Taher L."/>
            <person name="Blitz I.L."/>
            <person name="Blumberg B."/>
            <person name="Dichmann D.S."/>
            <person name="Dubchak I."/>
            <person name="Amaya E."/>
            <person name="Detter J.C."/>
            <person name="Fletcher R."/>
            <person name="Gerhard D.S."/>
            <person name="Goodstein D."/>
            <person name="Graves T."/>
            <person name="Grigoriev I.V."/>
            <person name="Grimwood J."/>
            <person name="Kawashima T."/>
            <person name="Lindquist E."/>
            <person name="Lucas S.M."/>
            <person name="Mead P.E."/>
            <person name="Mitros T."/>
            <person name="Ogino H."/>
            <person name="Ohta Y."/>
            <person name="Poliakov A.V."/>
            <person name="Pollet N."/>
            <person name="Robert J."/>
            <person name="Salamov A."/>
            <person name="Sater A.K."/>
            <person name="Schmutz J."/>
            <person name="Terry A."/>
            <person name="Vize P.D."/>
            <person name="Warren W.C."/>
            <person name="Wells D."/>
            <person name="Wills A."/>
            <person name="Wilson R.K."/>
            <person name="Zimmerman L.B."/>
            <person name="Zorn A.M."/>
            <person name="Grainger R."/>
            <person name="Grammer T."/>
            <person name="Khokha M.K."/>
            <person name="Richardson P.M."/>
            <person name="Rokhsar D.S."/>
        </authorList>
    </citation>
    <scope>NUCLEOTIDE SEQUENCE [LARGE SCALE GENOMIC DNA]</scope>
    <source>
        <strain evidence="15">Nigerian</strain>
    </source>
</reference>
<gene>
    <name evidence="15" type="ORF">XENTR_v90029143mg</name>
</gene>
<keyword evidence="11" id="KW-0325">Glycoprotein</keyword>
<dbReference type="InterPro" id="IPR000276">
    <property type="entry name" value="GPCR_Rhodpsn"/>
</dbReference>
<comment type="subcellular location">
    <subcellularLocation>
        <location evidence="1">Cell membrane</location>
        <topology evidence="1">Multi-pass membrane protein</topology>
    </subcellularLocation>
</comment>
<evidence type="ECO:0000256" key="3">
    <source>
        <dbReference type="ARBA" id="ARBA00022606"/>
    </source>
</evidence>
<evidence type="ECO:0000256" key="13">
    <source>
        <dbReference type="SAM" id="Phobius"/>
    </source>
</evidence>
<evidence type="ECO:0000259" key="14">
    <source>
        <dbReference type="PROSITE" id="PS50262"/>
    </source>
</evidence>
<feature type="domain" description="G-protein coupled receptors family 1 profile" evidence="14">
    <location>
        <begin position="80"/>
        <end position="330"/>
    </location>
</feature>
<dbReference type="PRINTS" id="PR00237">
    <property type="entry name" value="GPCRRHODOPSN"/>
</dbReference>
<dbReference type="SUPFAM" id="SSF81321">
    <property type="entry name" value="Family A G protein-coupled receptor-like"/>
    <property type="match status" value="1"/>
</dbReference>
<keyword evidence="5" id="KW-0552">Olfaction</keyword>
<keyword evidence="9" id="KW-1015">Disulfide bond</keyword>
<proteinExistence type="predicted"/>
<evidence type="ECO:0000256" key="9">
    <source>
        <dbReference type="ARBA" id="ARBA00023157"/>
    </source>
</evidence>
<keyword evidence="6 13" id="KW-1133">Transmembrane helix</keyword>
<feature type="transmembrane region" description="Helical" evidence="13">
    <location>
        <begin position="64"/>
        <end position="89"/>
    </location>
</feature>
<dbReference type="Gene3D" id="1.20.1070.10">
    <property type="entry name" value="Rhodopsin 7-helix transmembrane proteins"/>
    <property type="match status" value="1"/>
</dbReference>
<evidence type="ECO:0000256" key="2">
    <source>
        <dbReference type="ARBA" id="ARBA00022475"/>
    </source>
</evidence>
<reference evidence="15" key="3">
    <citation type="submission" date="2016-05" db="EMBL/GenBank/DDBJ databases">
        <title>WGS assembly of Xenopus tropicalis.</title>
        <authorList>
            <person name="Sessions A."/>
            <person name="Jenkins J."/>
            <person name="Mitros T."/>
            <person name="Lyons J.T."/>
            <person name="Dichmann D.S."/>
            <person name="Robert J."/>
            <person name="Harland R.M."/>
            <person name="Rokhsar D.S."/>
        </authorList>
    </citation>
    <scope>NUCLEOTIDE SEQUENCE</scope>
    <source>
        <strain evidence="15">Nigerian</strain>
    </source>
</reference>
<reference evidence="15" key="1">
    <citation type="submission" date="2009-11" db="EMBL/GenBank/DDBJ databases">
        <authorList>
            <consortium name="US DOE Joint Genome Institute (JGI-PGF)"/>
            <person name="Ottilar R."/>
            <person name="Schmutz J."/>
            <person name="Salamov A."/>
            <person name="Cheng J.F."/>
            <person name="Lucas S."/>
            <person name="Pitluck S."/>
            <person name="Gundlach H."/>
            <person name="Guo Y."/>
            <person name="Haberer G."/>
            <person name="Nasrallah J."/>
            <person name="Mayer K.F.X."/>
            <person name="van de Peer Y."/>
            <person name="Weigel D."/>
            <person name="Grigoriev I.V."/>
        </authorList>
    </citation>
    <scope>NUCLEOTIDE SEQUENCE</scope>
    <source>
        <strain evidence="15">Nigerian</strain>
    </source>
</reference>
<evidence type="ECO:0000256" key="12">
    <source>
        <dbReference type="ARBA" id="ARBA00023224"/>
    </source>
</evidence>
<evidence type="ECO:0000313" key="15">
    <source>
        <dbReference type="EMBL" id="OCA19355.1"/>
    </source>
</evidence>
<protein>
    <recommendedName>
        <fullName evidence="14">G-protein coupled receptors family 1 profile domain-containing protein</fullName>
    </recommendedName>
</protein>
<keyword evidence="2" id="KW-1003">Cell membrane</keyword>
<sequence length="352" mass="39877">MLRGLLSRECVHNALIKPKSDINKALCLTLRYREDTIEQKMENEFNTSTSFILLGIEEMEHNKYLYCAFLLITYLLILLFSCLIISVVLLDESLHCPMYTLIANLMLNGIFGASCFLPKLILDLFFSSKVISRAACFIQSFCVTLFAFCEISIFTTMAYDTYLAVGHPLRYPTLMTNKTALRLIAGFLFFNIISMLINLLLSARLPLCGSHINNFFCDNLSIFILSCVDNSPNKLYSAAVFATYIPLTVLTIAYSYVRILLICWKVSQSASRKAIHTLVTHVSNFAIFMGAVLFIFIRYRLKSINLPLVVHILPSIIGSTFPPLLNPLIYGIRTKALKIKVISHLQKMMVKI</sequence>
<evidence type="ECO:0000256" key="1">
    <source>
        <dbReference type="ARBA" id="ARBA00004651"/>
    </source>
</evidence>
<name>A0A1B8Y8L8_XENTR</name>
<dbReference type="AlphaFoldDB" id="A0A1B8Y8L8"/>
<dbReference type="Pfam" id="PF13853">
    <property type="entry name" value="7tm_4"/>
    <property type="match status" value="1"/>
</dbReference>
<dbReference type="PRINTS" id="PR00245">
    <property type="entry name" value="OLFACTORYR"/>
</dbReference>
<keyword evidence="10" id="KW-0675">Receptor</keyword>
<feature type="transmembrane region" description="Helical" evidence="13">
    <location>
        <begin position="101"/>
        <end position="122"/>
    </location>
</feature>
<feature type="transmembrane region" description="Helical" evidence="13">
    <location>
        <begin position="278"/>
        <end position="297"/>
    </location>
</feature>
<keyword evidence="4 13" id="KW-0812">Transmembrane</keyword>
<evidence type="ECO:0000256" key="6">
    <source>
        <dbReference type="ARBA" id="ARBA00022989"/>
    </source>
</evidence>
<dbReference type="PANTHER" id="PTHR26451:SF987">
    <property type="entry name" value="OLFACTORY RECEPTOR 1M1-LIKE"/>
    <property type="match status" value="1"/>
</dbReference>
<keyword evidence="3" id="KW-0716">Sensory transduction</keyword>